<feature type="domain" description="PXA" evidence="3">
    <location>
        <begin position="177"/>
        <end position="357"/>
    </location>
</feature>
<name>A0AAN8IR64_9EURO</name>
<feature type="region of interest" description="Disordered" evidence="2">
    <location>
        <begin position="419"/>
        <end position="495"/>
    </location>
</feature>
<feature type="region of interest" description="Disordered" evidence="2">
    <location>
        <begin position="718"/>
        <end position="877"/>
    </location>
</feature>
<dbReference type="GO" id="GO:0035091">
    <property type="term" value="F:phosphatidylinositol binding"/>
    <property type="evidence" value="ECO:0007669"/>
    <property type="project" value="InterPro"/>
</dbReference>
<feature type="compositionally biased region" description="Low complexity" evidence="2">
    <location>
        <begin position="834"/>
        <end position="851"/>
    </location>
</feature>
<dbReference type="InterPro" id="IPR003114">
    <property type="entry name" value="Phox_assoc"/>
</dbReference>
<dbReference type="InterPro" id="IPR013937">
    <property type="entry name" value="Sorting_nexin_C"/>
</dbReference>
<dbReference type="SUPFAM" id="SSF64268">
    <property type="entry name" value="PX domain"/>
    <property type="match status" value="1"/>
</dbReference>
<feature type="compositionally biased region" description="Low complexity" evidence="2">
    <location>
        <begin position="480"/>
        <end position="495"/>
    </location>
</feature>
<gene>
    <name evidence="4" type="ORF">OHC33_002285</name>
</gene>
<evidence type="ECO:0000313" key="5">
    <source>
        <dbReference type="Proteomes" id="UP001316803"/>
    </source>
</evidence>
<protein>
    <recommendedName>
        <fullName evidence="3">PXA domain-containing protein</fullName>
    </recommendedName>
</protein>
<dbReference type="Proteomes" id="UP001316803">
    <property type="component" value="Unassembled WGS sequence"/>
</dbReference>
<comment type="similarity">
    <text evidence="1">Belongs to the sorting nexin family.</text>
</comment>
<feature type="compositionally biased region" description="Basic and acidic residues" evidence="2">
    <location>
        <begin position="150"/>
        <end position="172"/>
    </location>
</feature>
<dbReference type="PANTHER" id="PTHR22775:SF47">
    <property type="entry name" value="MEIOTICALLY UP-REGULATED GENE 122 PROTEIN"/>
    <property type="match status" value="1"/>
</dbReference>
<feature type="compositionally biased region" description="Polar residues" evidence="2">
    <location>
        <begin position="28"/>
        <end position="46"/>
    </location>
</feature>
<feature type="compositionally biased region" description="Low complexity" evidence="2">
    <location>
        <begin position="768"/>
        <end position="779"/>
    </location>
</feature>
<dbReference type="PANTHER" id="PTHR22775">
    <property type="entry name" value="SORTING NEXIN"/>
    <property type="match status" value="1"/>
</dbReference>
<evidence type="ECO:0000259" key="3">
    <source>
        <dbReference type="PROSITE" id="PS51207"/>
    </source>
</evidence>
<feature type="compositionally biased region" description="Polar residues" evidence="2">
    <location>
        <begin position="788"/>
        <end position="801"/>
    </location>
</feature>
<dbReference type="CDD" id="cd06093">
    <property type="entry name" value="PX_domain"/>
    <property type="match status" value="1"/>
</dbReference>
<feature type="region of interest" description="Disordered" evidence="2">
    <location>
        <begin position="1"/>
        <end position="53"/>
    </location>
</feature>
<dbReference type="Pfam" id="PF02194">
    <property type="entry name" value="PXA"/>
    <property type="match status" value="1"/>
</dbReference>
<dbReference type="InterPro" id="IPR036871">
    <property type="entry name" value="PX_dom_sf"/>
</dbReference>
<organism evidence="4 5">
    <name type="scientific">Knufia fluminis</name>
    <dbReference type="NCBI Taxonomy" id="191047"/>
    <lineage>
        <taxon>Eukaryota</taxon>
        <taxon>Fungi</taxon>
        <taxon>Dikarya</taxon>
        <taxon>Ascomycota</taxon>
        <taxon>Pezizomycotina</taxon>
        <taxon>Eurotiomycetes</taxon>
        <taxon>Chaetothyriomycetidae</taxon>
        <taxon>Chaetothyriales</taxon>
        <taxon>Trichomeriaceae</taxon>
        <taxon>Knufia</taxon>
    </lineage>
</organism>
<evidence type="ECO:0000313" key="4">
    <source>
        <dbReference type="EMBL" id="KAK5956797.1"/>
    </source>
</evidence>
<evidence type="ECO:0000256" key="1">
    <source>
        <dbReference type="ARBA" id="ARBA00010883"/>
    </source>
</evidence>
<feature type="compositionally biased region" description="Polar residues" evidence="2">
    <location>
        <begin position="728"/>
        <end position="758"/>
    </location>
</feature>
<dbReference type="PROSITE" id="PS51207">
    <property type="entry name" value="PXA"/>
    <property type="match status" value="1"/>
</dbReference>
<dbReference type="Gene3D" id="3.30.1520.10">
    <property type="entry name" value="Phox-like domain"/>
    <property type="match status" value="1"/>
</dbReference>
<dbReference type="SMART" id="SM00313">
    <property type="entry name" value="PXA"/>
    <property type="match status" value="1"/>
</dbReference>
<dbReference type="AlphaFoldDB" id="A0AAN8IR64"/>
<comment type="caution">
    <text evidence="4">The sequence shown here is derived from an EMBL/GenBank/DDBJ whole genome shotgun (WGS) entry which is preliminary data.</text>
</comment>
<feature type="region of interest" description="Disordered" evidence="2">
    <location>
        <begin position="145"/>
        <end position="172"/>
    </location>
</feature>
<evidence type="ECO:0000256" key="2">
    <source>
        <dbReference type="SAM" id="MobiDB-lite"/>
    </source>
</evidence>
<feature type="compositionally biased region" description="Polar residues" evidence="2">
    <location>
        <begin position="427"/>
        <end position="457"/>
    </location>
</feature>
<feature type="region of interest" description="Disordered" evidence="2">
    <location>
        <begin position="372"/>
        <end position="403"/>
    </location>
</feature>
<sequence>MEPESVDTTQRDRSESALTEKPAATQPDPASTATTVPDNTNSSSPNAPVKPLPTVSDRLRYITDATLRFLGNASKETLGACAVGLAASTYLVLGRLGLVLIGAFGGVLLGATWDSTQGSADSNSSDTAQRRKELGAEIVKRNLDWRNQSRNKDGGQTPEEKVEASTSRKELDFSQYPPETASALKAFSDTVIKDYVNYWYTPILPTENDFPADCHQILVGFIQSFSNHVSRKRAADPFLDFLANSTSVVIVFLQELAVALKASQRSDAEEALNTYLKFQPDSNLANVLNTDQQKQKLHMVADDILQNFLDSKTYNCLPARTFLREILAGLILDGTLVSCSKPEWINGWIVYLLEDAEPGILDAIDAGVSELEEKAKESGSPMQDVAQKAQHKRRMSRAEQAMEDAMREAQRMNELIAEEEARRKQESSTADSEDALSTATTTDAGIATPTSSDSEAQLQGDRSRAVSNPMVFDSEGNNIPSVAPSPAKQQQSQAAFTSFDQLEQMQPPTALQPTSEAPTRTETMVAIPLTLHNANISIMDMGVTNDQVPMKQKPDADLLVQIEPASNRFPGWMVTRQYAAFEALFETLRRIAHISGVAEFNLQYQELPPWKGRSRAALIADLERYLKIALKSNRLAESEAMKRFLEKDTGLDKIPASQKNVFVQAGSGLENVGKGFVNVLGQGGKGLQTGFQTGGKVFQTGGKAVLGGVTGVFGAVTSGIPGQKRPGLSSNNSTTSVTKAQSSISSPARQSQDVLRQSTDLDRQMRGSPRPSTSTRSSTDQLRASKDFSMSSSQEFDQNMNLPPPPDMMTDEYVPTSFSSPHRAASLDGVAELSSTPSSSKKAVSTAPAPAQQAPFVLPEEKSQPKTKSRPQDVPISEEETRMTVELMFALITELLSLSSAWTFRLSLLTAAKSYLLRPRNPQLLSIQSLLQESVIDANLSDAGMAAHIRKLRENALPTEEELKKWPNELTAEEKEKLRIKARKLLVERGMPQALTTVVGVAASGEALGKVFDCLQNTDVARGLIFALMLQALRTVIQ</sequence>
<keyword evidence="5" id="KW-1185">Reference proteome</keyword>
<proteinExistence type="inferred from homology"/>
<accession>A0AAN8IR64</accession>
<dbReference type="Pfam" id="PF08628">
    <property type="entry name" value="Nexin_C"/>
    <property type="match status" value="1"/>
</dbReference>
<reference evidence="4 5" key="1">
    <citation type="submission" date="2022-12" db="EMBL/GenBank/DDBJ databases">
        <title>Genomic features and morphological characterization of a novel Knufia sp. strain isolated from spacecraft assembly facility.</title>
        <authorList>
            <person name="Teixeira M."/>
            <person name="Chander A.M."/>
            <person name="Stajich J.E."/>
            <person name="Venkateswaran K."/>
        </authorList>
    </citation>
    <scope>NUCLEOTIDE SEQUENCE [LARGE SCALE GENOMIC DNA]</scope>
    <source>
        <strain evidence="4 5">FJI-L2-BK-P2</strain>
    </source>
</reference>
<dbReference type="EMBL" id="JAKLMC020000004">
    <property type="protein sequence ID" value="KAK5956797.1"/>
    <property type="molecule type" value="Genomic_DNA"/>
</dbReference>